<keyword evidence="2" id="KW-0597">Phosphoprotein</keyword>
<proteinExistence type="predicted"/>
<dbReference type="CDD" id="cd00088">
    <property type="entry name" value="HPT"/>
    <property type="match status" value="1"/>
</dbReference>
<dbReference type="SUPFAM" id="SSF47226">
    <property type="entry name" value="Histidine-containing phosphotransfer domain, HPT domain"/>
    <property type="match status" value="1"/>
</dbReference>
<sequence length="127" mass="14224">MRGVRGRVEVYARLLRTFVEHHGEDGERLRLSLRDGEIETARRLVHTLKGVAANLGATRLPALAVEPERLFKQAAPESELEPARRRSNWNAGSSPSTMRPRFERSPGHARPRSAPGRIADRPVGPYL</sequence>
<dbReference type="InterPro" id="IPR008207">
    <property type="entry name" value="Sig_transdc_His_kin_Hpt_dom"/>
</dbReference>
<evidence type="ECO:0000259" key="4">
    <source>
        <dbReference type="PROSITE" id="PS50894"/>
    </source>
</evidence>
<dbReference type="Gene3D" id="1.20.120.160">
    <property type="entry name" value="HPT domain"/>
    <property type="match status" value="1"/>
</dbReference>
<feature type="region of interest" description="Disordered" evidence="3">
    <location>
        <begin position="74"/>
        <end position="127"/>
    </location>
</feature>
<evidence type="ECO:0000313" key="6">
    <source>
        <dbReference type="Proteomes" id="UP000680679"/>
    </source>
</evidence>
<feature type="modified residue" description="Phosphohistidine" evidence="2">
    <location>
        <position position="46"/>
    </location>
</feature>
<evidence type="ECO:0000256" key="2">
    <source>
        <dbReference type="PROSITE-ProRule" id="PRU00110"/>
    </source>
</evidence>
<dbReference type="Proteomes" id="UP000680679">
    <property type="component" value="Chromosome"/>
</dbReference>
<evidence type="ECO:0000313" key="5">
    <source>
        <dbReference type="EMBL" id="BCU05650.1"/>
    </source>
</evidence>
<organism evidence="5 6">
    <name type="scientific">Allochromatium tepidum</name>
    <dbReference type="NCBI Taxonomy" id="553982"/>
    <lineage>
        <taxon>Bacteria</taxon>
        <taxon>Pseudomonadati</taxon>
        <taxon>Pseudomonadota</taxon>
        <taxon>Gammaproteobacteria</taxon>
        <taxon>Chromatiales</taxon>
        <taxon>Chromatiaceae</taxon>
        <taxon>Allochromatium</taxon>
    </lineage>
</organism>
<dbReference type="EMBL" id="AP024563">
    <property type="protein sequence ID" value="BCU05650.1"/>
    <property type="molecule type" value="Genomic_DNA"/>
</dbReference>
<reference evidence="5 6" key="1">
    <citation type="submission" date="2021-04" db="EMBL/GenBank/DDBJ databases">
        <title>Complete genome sequencing of Allochromatium tepidum strain NZ.</title>
        <authorList>
            <person name="Tsukatani Y."/>
            <person name="Mori H."/>
        </authorList>
    </citation>
    <scope>NUCLEOTIDE SEQUENCE [LARGE SCALE GENOMIC DNA]</scope>
    <source>
        <strain evidence="5 6">NZ</strain>
    </source>
</reference>
<feature type="domain" description="HPt" evidence="4">
    <location>
        <begin position="7"/>
        <end position="112"/>
    </location>
</feature>
<dbReference type="InterPro" id="IPR036641">
    <property type="entry name" value="HPT_dom_sf"/>
</dbReference>
<accession>A0ABM7QIR5</accession>
<dbReference type="RefSeq" id="WP_213379863.1">
    <property type="nucleotide sequence ID" value="NZ_AP024563.1"/>
</dbReference>
<keyword evidence="1" id="KW-0902">Two-component regulatory system</keyword>
<dbReference type="PROSITE" id="PS50894">
    <property type="entry name" value="HPT"/>
    <property type="match status" value="1"/>
</dbReference>
<dbReference type="Pfam" id="PF01627">
    <property type="entry name" value="Hpt"/>
    <property type="match status" value="1"/>
</dbReference>
<protein>
    <recommendedName>
        <fullName evidence="4">HPt domain-containing protein</fullName>
    </recommendedName>
</protein>
<keyword evidence="6" id="KW-1185">Reference proteome</keyword>
<evidence type="ECO:0000256" key="3">
    <source>
        <dbReference type="SAM" id="MobiDB-lite"/>
    </source>
</evidence>
<gene>
    <name evidence="5" type="ORF">Atep_03270</name>
</gene>
<name>A0ABM7QIR5_9GAMM</name>
<feature type="compositionally biased region" description="Polar residues" evidence="3">
    <location>
        <begin position="88"/>
        <end position="97"/>
    </location>
</feature>
<evidence type="ECO:0000256" key="1">
    <source>
        <dbReference type="ARBA" id="ARBA00023012"/>
    </source>
</evidence>